<evidence type="ECO:0000256" key="5">
    <source>
        <dbReference type="ARBA" id="ARBA00015973"/>
    </source>
</evidence>
<evidence type="ECO:0000256" key="13">
    <source>
        <dbReference type="ARBA" id="ARBA00031099"/>
    </source>
</evidence>
<protein>
    <recommendedName>
        <fullName evidence="5">Solute carrier family 2, facilitated glucose transporter member 5</fullName>
    </recommendedName>
    <alternativeName>
        <fullName evidence="13">Fructose transporter</fullName>
    </alternativeName>
    <alternativeName>
        <fullName evidence="12">Glucose transporter type 5, small intestine</fullName>
    </alternativeName>
</protein>
<evidence type="ECO:0000256" key="7">
    <source>
        <dbReference type="ARBA" id="ARBA00022475"/>
    </source>
</evidence>
<dbReference type="InterPro" id="IPR005828">
    <property type="entry name" value="MFS_sugar_transport-like"/>
</dbReference>
<comment type="caution">
    <text evidence="16">The sequence shown here is derived from an EMBL/GenBank/DDBJ whole genome shotgun (WGS) entry which is preliminary data.</text>
</comment>
<keyword evidence="8" id="KW-0762">Sugar transport</keyword>
<feature type="transmembrane region" description="Helical" evidence="14">
    <location>
        <begin position="169"/>
        <end position="195"/>
    </location>
</feature>
<keyword evidence="7" id="KW-1003">Cell membrane</keyword>
<dbReference type="OrthoDB" id="4540492at2759"/>
<feature type="transmembrane region" description="Helical" evidence="14">
    <location>
        <begin position="207"/>
        <end position="225"/>
    </location>
</feature>
<dbReference type="GO" id="GO:0046323">
    <property type="term" value="P:D-glucose import"/>
    <property type="evidence" value="ECO:0007669"/>
    <property type="project" value="TreeGrafter"/>
</dbReference>
<feature type="transmembrane region" description="Helical" evidence="14">
    <location>
        <begin position="57"/>
        <end position="79"/>
    </location>
</feature>
<evidence type="ECO:0000256" key="3">
    <source>
        <dbReference type="ARBA" id="ARBA00004651"/>
    </source>
</evidence>
<name>A0A401T3L0_CHIPU</name>
<feature type="transmembrane region" description="Helical" evidence="14">
    <location>
        <begin position="114"/>
        <end position="134"/>
    </location>
</feature>
<dbReference type="Proteomes" id="UP000287033">
    <property type="component" value="Unassembled WGS sequence"/>
</dbReference>
<dbReference type="GO" id="GO:0055056">
    <property type="term" value="F:D-glucose transmembrane transporter activity"/>
    <property type="evidence" value="ECO:0007669"/>
    <property type="project" value="TreeGrafter"/>
</dbReference>
<comment type="subcellular location">
    <subcellularLocation>
        <location evidence="2">Cell membrane</location>
        <location evidence="2">Sarcolemma</location>
    </subcellularLocation>
    <subcellularLocation>
        <location evidence="3">Cell membrane</location>
        <topology evidence="3">Multi-pass membrane protein</topology>
    </subcellularLocation>
</comment>
<feature type="domain" description="Major facilitator superfamily (MFS) profile" evidence="15">
    <location>
        <begin position="66"/>
        <end position="393"/>
    </location>
</feature>
<evidence type="ECO:0000313" key="16">
    <source>
        <dbReference type="EMBL" id="GCC37218.1"/>
    </source>
</evidence>
<dbReference type="Pfam" id="PF00083">
    <property type="entry name" value="Sugar_tr"/>
    <property type="match status" value="1"/>
</dbReference>
<dbReference type="GO" id="GO:0042383">
    <property type="term" value="C:sarcolemma"/>
    <property type="evidence" value="ECO:0007669"/>
    <property type="project" value="UniProtKB-SubCell"/>
</dbReference>
<feature type="transmembrane region" description="Helical" evidence="14">
    <location>
        <begin position="323"/>
        <end position="344"/>
    </location>
</feature>
<dbReference type="EMBL" id="BEZZ01000961">
    <property type="protein sequence ID" value="GCC37218.1"/>
    <property type="molecule type" value="Genomic_DNA"/>
</dbReference>
<evidence type="ECO:0000313" key="17">
    <source>
        <dbReference type="Proteomes" id="UP000287033"/>
    </source>
</evidence>
<evidence type="ECO:0000256" key="8">
    <source>
        <dbReference type="ARBA" id="ARBA00022597"/>
    </source>
</evidence>
<keyword evidence="10 14" id="KW-1133">Transmembrane helix</keyword>
<dbReference type="InterPro" id="IPR003663">
    <property type="entry name" value="Sugar/inositol_transpt"/>
</dbReference>
<keyword evidence="9 14" id="KW-0812">Transmembrane</keyword>
<evidence type="ECO:0000256" key="1">
    <source>
        <dbReference type="ARBA" id="ARBA00000590"/>
    </source>
</evidence>
<sequence>CQSEFTNVMLHVEVNITVSIYTLIFKRAQSCTMPTSEGDTRNCTDIMVTDNTQAKKVLTCHLVVASLVGAFGSAFLYGYNLSVVNAPTVYVKAFCNESWTRRFGTAIETKSLTLLWSIIVSISAIGGLVGAFIVTPFVKHLGRKGTLLLNNGFAIIAALLMSLSETAGFFEMLIVGRFIIGVNGGIALSALPMYLGEISPKQIRGSLGQITSIFICVGVFVGQILGLPEILGKESSWPLMFGLNAVPAVIQLAVLPFLPESPRYLLFEKNDVSQAKKAFQIFSGKEDVMKELEEVQAERKAQKHIQLLSVLDLLRKQSVRWQVITVIVIMACYQLCGLNAIWFYTSSIFKVSGISDDQIPYITLSTGAIEITAAIISSSVGSRGGRIEDSRLH</sequence>
<organism evidence="16 17">
    <name type="scientific">Chiloscyllium punctatum</name>
    <name type="common">Brownbanded bambooshark</name>
    <name type="synonym">Hemiscyllium punctatum</name>
    <dbReference type="NCBI Taxonomy" id="137246"/>
    <lineage>
        <taxon>Eukaryota</taxon>
        <taxon>Metazoa</taxon>
        <taxon>Chordata</taxon>
        <taxon>Craniata</taxon>
        <taxon>Vertebrata</taxon>
        <taxon>Chondrichthyes</taxon>
        <taxon>Elasmobranchii</taxon>
        <taxon>Galeomorphii</taxon>
        <taxon>Galeoidea</taxon>
        <taxon>Orectolobiformes</taxon>
        <taxon>Hemiscylliidae</taxon>
        <taxon>Chiloscyllium</taxon>
    </lineage>
</organism>
<dbReference type="GO" id="GO:0070837">
    <property type="term" value="P:dehydroascorbic acid transport"/>
    <property type="evidence" value="ECO:0007669"/>
    <property type="project" value="TreeGrafter"/>
</dbReference>
<dbReference type="InterPro" id="IPR036259">
    <property type="entry name" value="MFS_trans_sf"/>
</dbReference>
<keyword evidence="6" id="KW-0813">Transport</keyword>
<dbReference type="SUPFAM" id="SSF103473">
    <property type="entry name" value="MFS general substrate transporter"/>
    <property type="match status" value="1"/>
</dbReference>
<evidence type="ECO:0000256" key="4">
    <source>
        <dbReference type="ARBA" id="ARBA00007004"/>
    </source>
</evidence>
<gene>
    <name evidence="16" type="ORF">chiPu_0015719</name>
</gene>
<dbReference type="InterPro" id="IPR020846">
    <property type="entry name" value="MFS_dom"/>
</dbReference>
<dbReference type="GO" id="GO:0005353">
    <property type="term" value="F:fructose transmembrane transporter activity"/>
    <property type="evidence" value="ECO:0007669"/>
    <property type="project" value="UniProtKB-ARBA"/>
</dbReference>
<dbReference type="PROSITE" id="PS00217">
    <property type="entry name" value="SUGAR_TRANSPORT_2"/>
    <property type="match status" value="1"/>
</dbReference>
<dbReference type="FunFam" id="1.20.1250.20:FF:001511">
    <property type="entry name" value="Solute carrier family 2, facilitated glucose transporter member 5"/>
    <property type="match status" value="1"/>
</dbReference>
<dbReference type="PANTHER" id="PTHR23503">
    <property type="entry name" value="SOLUTE CARRIER FAMILY 2"/>
    <property type="match status" value="1"/>
</dbReference>
<dbReference type="PANTHER" id="PTHR23503:SF35">
    <property type="entry name" value="SOLUTE CARRIER FAMILY 2, FACILITATED GLUCOSE TRANSPORTER MEMBER 9"/>
    <property type="match status" value="1"/>
</dbReference>
<feature type="non-terminal residue" evidence="16">
    <location>
        <position position="1"/>
    </location>
</feature>
<evidence type="ECO:0000256" key="11">
    <source>
        <dbReference type="ARBA" id="ARBA00023136"/>
    </source>
</evidence>
<keyword evidence="17" id="KW-1185">Reference proteome</keyword>
<dbReference type="PROSITE" id="PS50850">
    <property type="entry name" value="MFS"/>
    <property type="match status" value="1"/>
</dbReference>
<dbReference type="InterPro" id="IPR045263">
    <property type="entry name" value="GLUT"/>
</dbReference>
<accession>A0A401T3L0</accession>
<dbReference type="PRINTS" id="PR00171">
    <property type="entry name" value="SUGRTRNSPORT"/>
</dbReference>
<dbReference type="AlphaFoldDB" id="A0A401T3L0"/>
<evidence type="ECO:0000256" key="12">
    <source>
        <dbReference type="ARBA" id="ARBA00029961"/>
    </source>
</evidence>
<evidence type="ECO:0000256" key="6">
    <source>
        <dbReference type="ARBA" id="ARBA00022448"/>
    </source>
</evidence>
<dbReference type="OMA" id="VVTPPMI"/>
<evidence type="ECO:0000259" key="15">
    <source>
        <dbReference type="PROSITE" id="PS50850"/>
    </source>
</evidence>
<feature type="transmembrane region" description="Helical" evidence="14">
    <location>
        <begin position="237"/>
        <end position="258"/>
    </location>
</feature>
<keyword evidence="11 14" id="KW-0472">Membrane</keyword>
<feature type="transmembrane region" description="Helical" evidence="14">
    <location>
        <begin position="146"/>
        <end position="163"/>
    </location>
</feature>
<feature type="transmembrane region" description="Helical" evidence="14">
    <location>
        <begin position="359"/>
        <end position="381"/>
    </location>
</feature>
<evidence type="ECO:0000256" key="10">
    <source>
        <dbReference type="ARBA" id="ARBA00022989"/>
    </source>
</evidence>
<dbReference type="GO" id="GO:1990539">
    <property type="term" value="P:fructose import across plasma membrane"/>
    <property type="evidence" value="ECO:0007669"/>
    <property type="project" value="UniProtKB-ARBA"/>
</dbReference>
<evidence type="ECO:0000256" key="14">
    <source>
        <dbReference type="SAM" id="Phobius"/>
    </source>
</evidence>
<dbReference type="STRING" id="137246.A0A401T3L0"/>
<evidence type="ECO:0000256" key="2">
    <source>
        <dbReference type="ARBA" id="ARBA00004135"/>
    </source>
</evidence>
<reference evidence="16 17" key="1">
    <citation type="journal article" date="2018" name="Nat. Ecol. Evol.">
        <title>Shark genomes provide insights into elasmobranch evolution and the origin of vertebrates.</title>
        <authorList>
            <person name="Hara Y"/>
            <person name="Yamaguchi K"/>
            <person name="Onimaru K"/>
            <person name="Kadota M"/>
            <person name="Koyanagi M"/>
            <person name="Keeley SD"/>
            <person name="Tatsumi K"/>
            <person name="Tanaka K"/>
            <person name="Motone F"/>
            <person name="Kageyama Y"/>
            <person name="Nozu R"/>
            <person name="Adachi N"/>
            <person name="Nishimura O"/>
            <person name="Nakagawa R"/>
            <person name="Tanegashima C"/>
            <person name="Kiyatake I"/>
            <person name="Matsumoto R"/>
            <person name="Murakumo K"/>
            <person name="Nishida K"/>
            <person name="Terakita A"/>
            <person name="Kuratani S"/>
            <person name="Sato K"/>
            <person name="Hyodo S Kuraku.S."/>
        </authorList>
    </citation>
    <scope>NUCLEOTIDE SEQUENCE [LARGE SCALE GENOMIC DNA]</scope>
</reference>
<dbReference type="InterPro" id="IPR005829">
    <property type="entry name" value="Sugar_transporter_CS"/>
</dbReference>
<comment type="similarity">
    <text evidence="4">Belongs to the major facilitator superfamily. Sugar transporter (TC 2.A.1.1) family. Glucose transporter subfamily.</text>
</comment>
<proteinExistence type="inferred from homology"/>
<comment type="catalytic activity">
    <reaction evidence="1">
        <text>D-fructose(out) = D-fructose(in)</text>
        <dbReference type="Rhea" id="RHEA:60372"/>
        <dbReference type="ChEBI" id="CHEBI:37721"/>
    </reaction>
</comment>
<dbReference type="Gene3D" id="1.20.1250.20">
    <property type="entry name" value="MFS general substrate transporter like domains"/>
    <property type="match status" value="1"/>
</dbReference>
<evidence type="ECO:0000256" key="9">
    <source>
        <dbReference type="ARBA" id="ARBA00022692"/>
    </source>
</evidence>